<dbReference type="InterPro" id="IPR028994">
    <property type="entry name" value="Integrin_alpha_N"/>
</dbReference>
<dbReference type="PANTHER" id="PTHR16026:SF0">
    <property type="entry name" value="CARTILAGE ACIDIC PROTEIN 1"/>
    <property type="match status" value="1"/>
</dbReference>
<dbReference type="RefSeq" id="WP_057480740.1">
    <property type="nucleotide sequence ID" value="NZ_BMWR01000006.1"/>
</dbReference>
<dbReference type="Pfam" id="PF07593">
    <property type="entry name" value="UnbV_ASPIC"/>
    <property type="match status" value="1"/>
</dbReference>
<dbReference type="SMART" id="SM00191">
    <property type="entry name" value="Int_alpha"/>
    <property type="match status" value="3"/>
</dbReference>
<evidence type="ECO:0000256" key="3">
    <source>
        <dbReference type="ARBA" id="ARBA00023180"/>
    </source>
</evidence>
<name>A0A0Q9ZLU2_9FLAO</name>
<evidence type="ECO:0000256" key="2">
    <source>
        <dbReference type="ARBA" id="ARBA00022737"/>
    </source>
</evidence>
<organism evidence="5 6">
    <name type="scientific">Salegentibacter mishustinae</name>
    <dbReference type="NCBI Taxonomy" id="270918"/>
    <lineage>
        <taxon>Bacteria</taxon>
        <taxon>Pseudomonadati</taxon>
        <taxon>Bacteroidota</taxon>
        <taxon>Flavobacteriia</taxon>
        <taxon>Flavobacteriales</taxon>
        <taxon>Flavobacteriaceae</taxon>
        <taxon>Salegentibacter</taxon>
    </lineage>
</organism>
<gene>
    <name evidence="5" type="ORF">APR42_13160</name>
</gene>
<dbReference type="SUPFAM" id="SSF69318">
    <property type="entry name" value="Integrin alpha N-terminal domain"/>
    <property type="match status" value="2"/>
</dbReference>
<dbReference type="PANTHER" id="PTHR16026">
    <property type="entry name" value="CARTILAGE ACIDIC PROTEIN 1"/>
    <property type="match status" value="1"/>
</dbReference>
<protein>
    <submittedName>
        <fullName evidence="5">RNA-binding protein</fullName>
    </submittedName>
</protein>
<evidence type="ECO:0000313" key="6">
    <source>
        <dbReference type="Proteomes" id="UP000051643"/>
    </source>
</evidence>
<proteinExistence type="predicted"/>
<feature type="domain" description="ASPIC/UnbV" evidence="4">
    <location>
        <begin position="547"/>
        <end position="613"/>
    </location>
</feature>
<dbReference type="Proteomes" id="UP000051643">
    <property type="component" value="Unassembled WGS sequence"/>
</dbReference>
<keyword evidence="2" id="KW-0677">Repeat</keyword>
<comment type="caution">
    <text evidence="5">The sequence shown here is derived from an EMBL/GenBank/DDBJ whole genome shotgun (WGS) entry which is preliminary data.</text>
</comment>
<evidence type="ECO:0000313" key="5">
    <source>
        <dbReference type="EMBL" id="KRG30132.1"/>
    </source>
</evidence>
<evidence type="ECO:0000256" key="1">
    <source>
        <dbReference type="ARBA" id="ARBA00022729"/>
    </source>
</evidence>
<dbReference type="OrthoDB" id="9816120at2"/>
<dbReference type="PROSITE" id="PS51257">
    <property type="entry name" value="PROKAR_LIPOPROTEIN"/>
    <property type="match status" value="1"/>
</dbReference>
<evidence type="ECO:0000259" key="4">
    <source>
        <dbReference type="Pfam" id="PF07593"/>
    </source>
</evidence>
<dbReference type="EMBL" id="LKTP01000002">
    <property type="protein sequence ID" value="KRG30132.1"/>
    <property type="molecule type" value="Genomic_DNA"/>
</dbReference>
<dbReference type="Gene3D" id="2.130.10.130">
    <property type="entry name" value="Integrin alpha, N-terminal"/>
    <property type="match status" value="3"/>
</dbReference>
<keyword evidence="6" id="KW-1185">Reference proteome</keyword>
<dbReference type="InterPro" id="IPR027039">
    <property type="entry name" value="Crtac1"/>
</dbReference>
<dbReference type="AlphaFoldDB" id="A0A0Q9ZLU2"/>
<accession>A0A0Q9ZLU2</accession>
<dbReference type="STRING" id="270918.APR42_13160"/>
<reference evidence="5" key="1">
    <citation type="submission" date="2015-10" db="EMBL/GenBank/DDBJ databases">
        <title>Draft genome sequence of Salegentibacter mishustinae KCTC 12263.</title>
        <authorList>
            <person name="Lin W."/>
            <person name="Zheng Q."/>
        </authorList>
    </citation>
    <scope>NUCLEOTIDE SEQUENCE [LARGE SCALE GENOMIC DNA]</scope>
    <source>
        <strain evidence="5">KCTC 12263</strain>
    </source>
</reference>
<keyword evidence="1" id="KW-0732">Signal</keyword>
<dbReference type="Pfam" id="PF13517">
    <property type="entry name" value="FG-GAP_3"/>
    <property type="match status" value="5"/>
</dbReference>
<dbReference type="InterPro" id="IPR011519">
    <property type="entry name" value="UnbV_ASPIC"/>
</dbReference>
<keyword evidence="3" id="KW-0325">Glycoprotein</keyword>
<dbReference type="InterPro" id="IPR013519">
    <property type="entry name" value="Int_alpha_beta-p"/>
</dbReference>
<dbReference type="InterPro" id="IPR013517">
    <property type="entry name" value="FG-GAP"/>
</dbReference>
<sequence length="1124" mass="126375">MKLNLHFPTSSAFILILINLFFISCTNDKQEKELQDKEVNKDALFVKMHSEETGIEFENTITNTKEFNIFRYRNFYNGAGVGIGDINNDGLPDIYLTSNLGKNKLYLNKGDFQFEDITLSSGTSGTKNWSTGVSFVDINHDGFLDIYVSNAGNIEGADRKNELFINNGDLTFTEDAASYNLDENGFTTHAAFFDYDGDGDLDVYILNNSFIPVSSLSFNNKRDLRSEDWDLPEIFKGGGDKLLRNDDEKFTDVSEEAGIYGSLIGFGLGVTVGDVNNDQLPDLYISNDFYERDYLYINNGDGTFNEDIKNRVSHLSLSSMGADMADINNDAQPEIFVTDMLPESDKRLKETTDFERFDIYKLKESRDFYHQFMQNTLQLNTGENSFSEIAFQSGVAQTDWSWGALLFDMDNDGFKDIYVSNGIYHDLTNQDFMDFFANDILQEMVLTGKKKEFDSILSEMPSNPIPNYAFQNKQDLTFDDKTKDWGLQEPSFSNGSAYADLDNDGDLDLVVNNVNQEIFIYKNRSSEKLGNSYLKLKLRGKDKNTFAIGSKALLYLNNQVISQELIPTRGFQSSIDYSLTFGLGKAEKIDSLRIIWPDRSTQLVENPKINTTLEFNQAEANSTYKPQKNNIKPVFSEVNANFKAHTENNYIDYDYEGLISKMLSREGPALAVADVNGDGNEDLYLGGAKGQAGVLYLQDNSGNFSEKSLKIFTSNKNFEDTYAVFADVNGDNKPDLIVGSGGNEANADKEVFRNRIYINQGNGNFRTSEYQLPNSAQNTSVIAPYDFDDDGDTDLFIGTRSVPGIFGINPKHLLLENDGKGSFKDVTDGKAYILNDLGMITDAAWSDTNKDDKKDLVLTGDWMAPKILLNNGSSFKLANNNLDEISGAWTALSVFDINKDENPDFILGNRGTNSFYQTSSENPVKVYINDFDNNGTIEQIFTRNIDGKDVPIHLRRELAGQISAIKKQNLKFSEYATKSIQELFSTEFVENSIVKEITTFKSLLALSDSKGNYEFKELPAEAQFSSIHAIEHLITKDENNYFLLAGNDYDLKPQFSRLDANKGLLLKVDNKGDMEIIPAEKSGFSIDGEVKYIRKISNKNGEIFILVAINNQEPKIFKFDEKAL</sequence>